<protein>
    <submittedName>
        <fullName evidence="1">DUF5076 domain-containing protein</fullName>
    </submittedName>
</protein>
<dbReference type="Gene3D" id="3.30.2370.10">
    <property type="entry name" value="putative pyruvate dehydrogenase"/>
    <property type="match status" value="1"/>
</dbReference>
<keyword evidence="2" id="KW-1185">Reference proteome</keyword>
<name>A0A0R3DNX9_9BRAD</name>
<evidence type="ECO:0000313" key="2">
    <source>
        <dbReference type="Proteomes" id="UP000436468"/>
    </source>
</evidence>
<reference evidence="1 2" key="1">
    <citation type="submission" date="2019-12" db="EMBL/GenBank/DDBJ databases">
        <title>Draft genome sequences Bradyrhizobium cajani AMBPC1010, Bradyrhizobium pachyrhizi AMBPC1040 and Bradyrhizobium yuanmingense ALSPC3051, three plant growth promoting strains isolated from nodules of Cajanus cajan L. in Dominican Republic.</title>
        <authorList>
            <person name="Flores-Felix J.D."/>
            <person name="Araujo J."/>
            <person name="Diaz-Alcantara C."/>
            <person name="Gonzalez-Andres F."/>
            <person name="Velazquez E."/>
        </authorList>
    </citation>
    <scope>NUCLEOTIDE SEQUENCE [LARGE SCALE GENOMIC DNA]</scope>
    <source>
        <strain evidence="1 2">1040</strain>
    </source>
</reference>
<comment type="caution">
    <text evidence="1">The sequence shown here is derived from an EMBL/GenBank/DDBJ whole genome shotgun (WGS) entry which is preliminary data.</text>
</comment>
<dbReference type="EMBL" id="WQNF01000002">
    <property type="protein sequence ID" value="MVT64324.1"/>
    <property type="molecule type" value="Genomic_DNA"/>
</dbReference>
<gene>
    <name evidence="1" type="ORF">GPL21_04235</name>
</gene>
<dbReference type="Proteomes" id="UP000436468">
    <property type="component" value="Unassembled WGS sequence"/>
</dbReference>
<dbReference type="Pfam" id="PF16826">
    <property type="entry name" value="DUF5076"/>
    <property type="match status" value="1"/>
</dbReference>
<dbReference type="GeneID" id="92954558"/>
<organism evidence="1 2">
    <name type="scientific">Bradyrhizobium pachyrhizi</name>
    <dbReference type="NCBI Taxonomy" id="280333"/>
    <lineage>
        <taxon>Bacteria</taxon>
        <taxon>Pseudomonadati</taxon>
        <taxon>Pseudomonadota</taxon>
        <taxon>Alphaproteobacteria</taxon>
        <taxon>Hyphomicrobiales</taxon>
        <taxon>Nitrobacteraceae</taxon>
        <taxon>Bradyrhizobium</taxon>
    </lineage>
</organism>
<dbReference type="AlphaFoldDB" id="A0A0R3DNX9"/>
<dbReference type="RefSeq" id="WP_018271806.1">
    <property type="nucleotide sequence ID" value="NZ_CP121667.1"/>
</dbReference>
<accession>A0A0R3DNX9</accession>
<sequence length="101" mass="11303">MAGPKEQPLPPDVMGRDDAIEVLRAFVVDGGLSIAFQRAFEEPDMWGLMLVDIARHAARAYARESEYTEDEALARIVEMFEAEIARPTDMGQTKPRSQQGH</sequence>
<dbReference type="InterPro" id="IPR031796">
    <property type="entry name" value="DUF5076"/>
</dbReference>
<proteinExistence type="predicted"/>
<evidence type="ECO:0000313" key="1">
    <source>
        <dbReference type="EMBL" id="MVT64324.1"/>
    </source>
</evidence>